<dbReference type="Proteomes" id="UP000649617">
    <property type="component" value="Unassembled WGS sequence"/>
</dbReference>
<dbReference type="AlphaFoldDB" id="A0A812RSH6"/>
<protein>
    <submittedName>
        <fullName evidence="1">Uncharacterized protein</fullName>
    </submittedName>
</protein>
<evidence type="ECO:0000313" key="1">
    <source>
        <dbReference type="EMBL" id="CAE7451893.1"/>
    </source>
</evidence>
<proteinExistence type="predicted"/>
<gene>
    <name evidence="1" type="ORF">SPIL2461_LOCUS11076</name>
</gene>
<evidence type="ECO:0000313" key="2">
    <source>
        <dbReference type="Proteomes" id="UP000649617"/>
    </source>
</evidence>
<dbReference type="OrthoDB" id="411082at2759"/>
<accession>A0A812RSH6</accession>
<comment type="caution">
    <text evidence="1">The sequence shown here is derived from an EMBL/GenBank/DDBJ whole genome shotgun (WGS) entry which is preliminary data.</text>
</comment>
<sequence>MRWGTRDKFQVFQPQEAAWQCDFLALGDPAPGDDSKVCECEASGAQSHEGFEWVFCASQFMLCECPGRIRWGNGHRWKILQHHNPGQLVKCATDDLGDPAPGDAGKHCECELDPASPFFGSISPAVKRSAGSQRVVSCEILEDARRGHVWDQLEWKAVQGLCSVPGLRLPKAGGDSLDNRSLRSMVDAWISDGFAENYRKLYREGWLEEGFVNFIGSSPSRTKWAKINEQLIRSVHMFSTRPIVVVHFGMVLPHEWDPTKYPRLVVMHAAPFPTAVFRRFDLNKFRSLLIARVKTGIQLDSDQFVAPRVDALFERARQEGSESYPLPILPVHFLRNEELPMYPGRNGGVTMSGGTSHVFDRYCRFGKCRVTTRWGHAHPTWTFWALPFVGTWIRRHLRDETLPQIDGDPKTALRVTSIDVDEDLLNIGTWEEKGHKQWCKYDVMDPSDFKKLLQARASRGCNEAPPINADEVFHPAGAALVFYTAHHAVDPNVSALLLEQLDEHLKAGKLPPPVYFKGCFYEDGATLMKAHPDVRCLI</sequence>
<reference evidence="1" key="1">
    <citation type="submission" date="2021-02" db="EMBL/GenBank/DDBJ databases">
        <authorList>
            <person name="Dougan E. K."/>
            <person name="Rhodes N."/>
            <person name="Thang M."/>
            <person name="Chan C."/>
        </authorList>
    </citation>
    <scope>NUCLEOTIDE SEQUENCE</scope>
</reference>
<dbReference type="EMBL" id="CAJNIZ010021446">
    <property type="protein sequence ID" value="CAE7451893.1"/>
    <property type="molecule type" value="Genomic_DNA"/>
</dbReference>
<keyword evidence="2" id="KW-1185">Reference proteome</keyword>
<name>A0A812RSH6_SYMPI</name>
<organism evidence="1 2">
    <name type="scientific">Symbiodinium pilosum</name>
    <name type="common">Dinoflagellate</name>
    <dbReference type="NCBI Taxonomy" id="2952"/>
    <lineage>
        <taxon>Eukaryota</taxon>
        <taxon>Sar</taxon>
        <taxon>Alveolata</taxon>
        <taxon>Dinophyceae</taxon>
        <taxon>Suessiales</taxon>
        <taxon>Symbiodiniaceae</taxon>
        <taxon>Symbiodinium</taxon>
    </lineage>
</organism>